<protein>
    <submittedName>
        <fullName evidence="1">Uncharacterized protein</fullName>
    </submittedName>
</protein>
<evidence type="ECO:0000313" key="1">
    <source>
        <dbReference type="EMBL" id="KAJ1367525.1"/>
    </source>
</evidence>
<organism evidence="1 2">
    <name type="scientific">Parelaphostrongylus tenuis</name>
    <name type="common">Meningeal worm</name>
    <dbReference type="NCBI Taxonomy" id="148309"/>
    <lineage>
        <taxon>Eukaryota</taxon>
        <taxon>Metazoa</taxon>
        <taxon>Ecdysozoa</taxon>
        <taxon>Nematoda</taxon>
        <taxon>Chromadorea</taxon>
        <taxon>Rhabditida</taxon>
        <taxon>Rhabditina</taxon>
        <taxon>Rhabditomorpha</taxon>
        <taxon>Strongyloidea</taxon>
        <taxon>Metastrongylidae</taxon>
        <taxon>Parelaphostrongylus</taxon>
    </lineage>
</organism>
<evidence type="ECO:0000313" key="2">
    <source>
        <dbReference type="Proteomes" id="UP001196413"/>
    </source>
</evidence>
<dbReference type="Proteomes" id="UP001196413">
    <property type="component" value="Unassembled WGS sequence"/>
</dbReference>
<dbReference type="EMBL" id="JAHQIW010005937">
    <property type="protein sequence ID" value="KAJ1367525.1"/>
    <property type="molecule type" value="Genomic_DNA"/>
</dbReference>
<gene>
    <name evidence="1" type="ORF">KIN20_028457</name>
</gene>
<reference evidence="1" key="1">
    <citation type="submission" date="2021-06" db="EMBL/GenBank/DDBJ databases">
        <title>Parelaphostrongylus tenuis whole genome reference sequence.</title>
        <authorList>
            <person name="Garwood T.J."/>
            <person name="Larsen P.A."/>
            <person name="Fountain-Jones N.M."/>
            <person name="Garbe J.R."/>
            <person name="Macchietto M.G."/>
            <person name="Kania S.A."/>
            <person name="Gerhold R.W."/>
            <person name="Richards J.E."/>
            <person name="Wolf T.M."/>
        </authorList>
    </citation>
    <scope>NUCLEOTIDE SEQUENCE</scope>
    <source>
        <strain evidence="1">MNPRO001-30</strain>
        <tissue evidence="1">Meninges</tissue>
    </source>
</reference>
<accession>A0AAD5R0S1</accession>
<proteinExistence type="predicted"/>
<sequence>MAVSTGNENIASHDEFEGAKSFEDDWRYFSSRKMTYTFVILPILLQSRMNSPCSTTNLHQFKTSKVLSVVESYELPI</sequence>
<name>A0AAD5R0S1_PARTN</name>
<comment type="caution">
    <text evidence="1">The sequence shown here is derived from an EMBL/GenBank/DDBJ whole genome shotgun (WGS) entry which is preliminary data.</text>
</comment>
<dbReference type="AlphaFoldDB" id="A0AAD5R0S1"/>
<keyword evidence="2" id="KW-1185">Reference proteome</keyword>